<dbReference type="Pfam" id="PF00001">
    <property type="entry name" value="7tm_1"/>
    <property type="match status" value="1"/>
</dbReference>
<feature type="transmembrane region" description="Helical" evidence="5">
    <location>
        <begin position="298"/>
        <end position="317"/>
    </location>
</feature>
<name>A0AAV4DC11_9GAST</name>
<proteinExistence type="predicted"/>
<evidence type="ECO:0000313" key="7">
    <source>
        <dbReference type="EMBL" id="GFO41490.1"/>
    </source>
</evidence>
<gene>
    <name evidence="7" type="ORF">PoB_006799500</name>
</gene>
<accession>A0AAV4DC11</accession>
<comment type="caution">
    <text evidence="7">The sequence shown here is derived from an EMBL/GenBank/DDBJ whole genome shotgun (WGS) entry which is preliminary data.</text>
</comment>
<feature type="transmembrane region" description="Helical" evidence="5">
    <location>
        <begin position="59"/>
        <end position="81"/>
    </location>
</feature>
<dbReference type="GO" id="GO:0004930">
    <property type="term" value="F:G protein-coupled receptor activity"/>
    <property type="evidence" value="ECO:0007669"/>
    <property type="project" value="InterPro"/>
</dbReference>
<dbReference type="EMBL" id="BLXT01007695">
    <property type="protein sequence ID" value="GFO41490.1"/>
    <property type="molecule type" value="Genomic_DNA"/>
</dbReference>
<dbReference type="AlphaFoldDB" id="A0AAV4DC11"/>
<dbReference type="PANTHER" id="PTHR46641">
    <property type="entry name" value="FMRFAMIDE RECEPTOR-RELATED"/>
    <property type="match status" value="1"/>
</dbReference>
<evidence type="ECO:0000256" key="2">
    <source>
        <dbReference type="ARBA" id="ARBA00022692"/>
    </source>
</evidence>
<feature type="transmembrane region" description="Helical" evidence="5">
    <location>
        <begin position="200"/>
        <end position="223"/>
    </location>
</feature>
<keyword evidence="8" id="KW-1185">Reference proteome</keyword>
<evidence type="ECO:0000256" key="3">
    <source>
        <dbReference type="ARBA" id="ARBA00022989"/>
    </source>
</evidence>
<dbReference type="InterPro" id="IPR017452">
    <property type="entry name" value="GPCR_Rhodpsn_7TM"/>
</dbReference>
<sequence>MNSELYLSCNETDIVSERLRNVFIYINYVVLCNAITCFGLLANALSIHVYWKIGFSDSITVLFFSLSISDLCILLMTVMVANFHIPRLVVLSHYTTFLRDVGYYFCGLLRLSFSRISMWITAFISFEKCMCILIPHKAKLVFTPKKSFVAVSFISVLTLITSAPSFASLQIKTSVDTTTNATFSNLVFKESFSSMRRFRIILIACSQVFCLATIIISNVMLFWKLKKRNRIWVSRFAGHRPDNQRVENNSRARNVAPGNIHQISVLHGPTGRNPTPPPADTNSAAALRYARERKIGRMIVILSGIHLTSYIPIVVLACLVETRPGFKIVDSINIIIYYQMSTRYRETLNSFWAKCRKRSARVAPAAANM</sequence>
<evidence type="ECO:0000256" key="1">
    <source>
        <dbReference type="ARBA" id="ARBA00004370"/>
    </source>
</evidence>
<evidence type="ECO:0000256" key="4">
    <source>
        <dbReference type="ARBA" id="ARBA00023136"/>
    </source>
</evidence>
<feature type="transmembrane region" description="Helical" evidence="5">
    <location>
        <begin position="147"/>
        <end position="167"/>
    </location>
</feature>
<evidence type="ECO:0000256" key="5">
    <source>
        <dbReference type="SAM" id="Phobius"/>
    </source>
</evidence>
<dbReference type="InterPro" id="IPR000276">
    <property type="entry name" value="GPCR_Rhodpsn"/>
</dbReference>
<dbReference type="PROSITE" id="PS50262">
    <property type="entry name" value="G_PROTEIN_RECEP_F1_2"/>
    <property type="match status" value="1"/>
</dbReference>
<dbReference type="InterPro" id="IPR052954">
    <property type="entry name" value="GPCR-Ligand_Int"/>
</dbReference>
<feature type="transmembrane region" description="Helical" evidence="5">
    <location>
        <begin position="101"/>
        <end position="126"/>
    </location>
</feature>
<feature type="transmembrane region" description="Helical" evidence="5">
    <location>
        <begin position="22"/>
        <end position="47"/>
    </location>
</feature>
<dbReference type="GO" id="GO:0016020">
    <property type="term" value="C:membrane"/>
    <property type="evidence" value="ECO:0007669"/>
    <property type="project" value="UniProtKB-SubCell"/>
</dbReference>
<dbReference type="PANTHER" id="PTHR46641:SF2">
    <property type="entry name" value="FMRFAMIDE RECEPTOR"/>
    <property type="match status" value="1"/>
</dbReference>
<reference evidence="7 8" key="1">
    <citation type="journal article" date="2021" name="Elife">
        <title>Chloroplast acquisition without the gene transfer in kleptoplastic sea slugs, Plakobranchus ocellatus.</title>
        <authorList>
            <person name="Maeda T."/>
            <person name="Takahashi S."/>
            <person name="Yoshida T."/>
            <person name="Shimamura S."/>
            <person name="Takaki Y."/>
            <person name="Nagai Y."/>
            <person name="Toyoda A."/>
            <person name="Suzuki Y."/>
            <person name="Arimoto A."/>
            <person name="Ishii H."/>
            <person name="Satoh N."/>
            <person name="Nishiyama T."/>
            <person name="Hasebe M."/>
            <person name="Maruyama T."/>
            <person name="Minagawa J."/>
            <person name="Obokata J."/>
            <person name="Shigenobu S."/>
        </authorList>
    </citation>
    <scope>NUCLEOTIDE SEQUENCE [LARGE SCALE GENOMIC DNA]</scope>
</reference>
<dbReference type="SUPFAM" id="SSF81321">
    <property type="entry name" value="Family A G protein-coupled receptor-like"/>
    <property type="match status" value="1"/>
</dbReference>
<keyword evidence="7" id="KW-0675">Receptor</keyword>
<comment type="subcellular location">
    <subcellularLocation>
        <location evidence="1">Membrane</location>
    </subcellularLocation>
</comment>
<dbReference type="Gene3D" id="1.20.1070.10">
    <property type="entry name" value="Rhodopsin 7-helix transmembrane proteins"/>
    <property type="match status" value="1"/>
</dbReference>
<protein>
    <submittedName>
        <fullName evidence="7">Chemosensory receptor b</fullName>
    </submittedName>
</protein>
<dbReference type="Proteomes" id="UP000735302">
    <property type="component" value="Unassembled WGS sequence"/>
</dbReference>
<keyword evidence="4 5" id="KW-0472">Membrane</keyword>
<feature type="domain" description="G-protein coupled receptors family 1 profile" evidence="6">
    <location>
        <begin position="42"/>
        <end position="316"/>
    </location>
</feature>
<evidence type="ECO:0000259" key="6">
    <source>
        <dbReference type="PROSITE" id="PS50262"/>
    </source>
</evidence>
<organism evidence="7 8">
    <name type="scientific">Plakobranchus ocellatus</name>
    <dbReference type="NCBI Taxonomy" id="259542"/>
    <lineage>
        <taxon>Eukaryota</taxon>
        <taxon>Metazoa</taxon>
        <taxon>Spiralia</taxon>
        <taxon>Lophotrochozoa</taxon>
        <taxon>Mollusca</taxon>
        <taxon>Gastropoda</taxon>
        <taxon>Heterobranchia</taxon>
        <taxon>Euthyneura</taxon>
        <taxon>Panpulmonata</taxon>
        <taxon>Sacoglossa</taxon>
        <taxon>Placobranchoidea</taxon>
        <taxon>Plakobranchidae</taxon>
        <taxon>Plakobranchus</taxon>
    </lineage>
</organism>
<keyword evidence="2 5" id="KW-0812">Transmembrane</keyword>
<evidence type="ECO:0000313" key="8">
    <source>
        <dbReference type="Proteomes" id="UP000735302"/>
    </source>
</evidence>
<keyword evidence="3 5" id="KW-1133">Transmembrane helix</keyword>